<dbReference type="EMBL" id="ABXX02000003">
    <property type="protein sequence ID" value="EEG70578.1"/>
    <property type="molecule type" value="Genomic_DNA"/>
</dbReference>
<name>C0BT76_BIFPS</name>
<comment type="caution">
    <text evidence="1">The sequence shown here is derived from an EMBL/GenBank/DDBJ whole genome shotgun (WGS) entry which is preliminary data.</text>
</comment>
<gene>
    <name evidence="1" type="ORF">BIFPSEUDO_03597</name>
</gene>
<sequence>MHACAAIHLGRIFTGKDVNLHICALLFESGSCSITTVRQFFNETPDCFIRVTKFCIFPKNAGKEVNKPGTNSAVIRDSHVKAGLHPSIGCSPALRSSPCYQTAVPF</sequence>
<reference evidence="1 2" key="2">
    <citation type="submission" date="2009-02" db="EMBL/GenBank/DDBJ databases">
        <authorList>
            <person name="Fulton L."/>
            <person name="Clifton S."/>
            <person name="Fulton B."/>
            <person name="Xu J."/>
            <person name="Minx P."/>
            <person name="Pepin K.H."/>
            <person name="Johnson M."/>
            <person name="Bhonagiri V."/>
            <person name="Nash W.E."/>
            <person name="Mardis E.R."/>
            <person name="Wilson R.K."/>
        </authorList>
    </citation>
    <scope>NUCLEOTIDE SEQUENCE [LARGE SCALE GENOMIC DNA]</scope>
    <source>
        <strain evidence="1 2">DSM 20438</strain>
    </source>
</reference>
<organism evidence="1 2">
    <name type="scientific">Bifidobacterium pseudocatenulatum DSM 20438 = JCM 1200 = LMG 10505</name>
    <dbReference type="NCBI Taxonomy" id="547043"/>
    <lineage>
        <taxon>Bacteria</taxon>
        <taxon>Bacillati</taxon>
        <taxon>Actinomycetota</taxon>
        <taxon>Actinomycetes</taxon>
        <taxon>Bifidobacteriales</taxon>
        <taxon>Bifidobacteriaceae</taxon>
        <taxon>Bifidobacterium</taxon>
    </lineage>
</organism>
<evidence type="ECO:0000313" key="1">
    <source>
        <dbReference type="EMBL" id="EEG70578.1"/>
    </source>
</evidence>
<accession>C0BT76</accession>
<dbReference type="Proteomes" id="UP000003875">
    <property type="component" value="Unassembled WGS sequence"/>
</dbReference>
<proteinExistence type="predicted"/>
<reference evidence="1 2" key="1">
    <citation type="submission" date="2009-02" db="EMBL/GenBank/DDBJ databases">
        <title>Draft genome sequence of Bifidobacterium pseudocatenulatum (DSM 20438).</title>
        <authorList>
            <person name="Sudarsanam P."/>
            <person name="Ley R."/>
            <person name="Guruge J."/>
            <person name="Turnbaugh P.J."/>
            <person name="Mahowald M."/>
            <person name="Liep D."/>
            <person name="Gordon J."/>
        </authorList>
    </citation>
    <scope>NUCLEOTIDE SEQUENCE [LARGE SCALE GENOMIC DNA]</scope>
    <source>
        <strain evidence="1 2">DSM 20438</strain>
    </source>
</reference>
<dbReference type="AlphaFoldDB" id="C0BT76"/>
<protein>
    <submittedName>
        <fullName evidence="1">Uncharacterized protein</fullName>
    </submittedName>
</protein>
<evidence type="ECO:0000313" key="2">
    <source>
        <dbReference type="Proteomes" id="UP000003875"/>
    </source>
</evidence>